<keyword evidence="9 15" id="KW-0863">Zinc-finger</keyword>
<keyword evidence="6 16" id="KW-0812">Transmembrane</keyword>
<dbReference type="GO" id="GO:0061630">
    <property type="term" value="F:ubiquitin protein ligase activity"/>
    <property type="evidence" value="ECO:0007669"/>
    <property type="project" value="UniProtKB-EC"/>
</dbReference>
<organism evidence="19 20">
    <name type="scientific">Acacia crassicarpa</name>
    <name type="common">northern wattle</name>
    <dbReference type="NCBI Taxonomy" id="499986"/>
    <lineage>
        <taxon>Eukaryota</taxon>
        <taxon>Viridiplantae</taxon>
        <taxon>Streptophyta</taxon>
        <taxon>Embryophyta</taxon>
        <taxon>Tracheophyta</taxon>
        <taxon>Spermatophyta</taxon>
        <taxon>Magnoliopsida</taxon>
        <taxon>eudicotyledons</taxon>
        <taxon>Gunneridae</taxon>
        <taxon>Pentapetalae</taxon>
        <taxon>rosids</taxon>
        <taxon>fabids</taxon>
        <taxon>Fabales</taxon>
        <taxon>Fabaceae</taxon>
        <taxon>Caesalpinioideae</taxon>
        <taxon>mimosoid clade</taxon>
        <taxon>Acacieae</taxon>
        <taxon>Acacia</taxon>
    </lineage>
</organism>
<evidence type="ECO:0000256" key="1">
    <source>
        <dbReference type="ARBA" id="ARBA00000900"/>
    </source>
</evidence>
<comment type="caution">
    <text evidence="19">The sequence shown here is derived from an EMBL/GenBank/DDBJ whole genome shotgun (WGS) entry which is preliminary data.</text>
</comment>
<feature type="signal peptide" evidence="17">
    <location>
        <begin position="1"/>
        <end position="25"/>
    </location>
</feature>
<gene>
    <name evidence="19" type="ORF">QN277_000751</name>
</gene>
<keyword evidence="13 16" id="KW-0472">Membrane</keyword>
<dbReference type="EC" id="2.3.2.27" evidence="4"/>
<evidence type="ECO:0000256" key="17">
    <source>
        <dbReference type="SAM" id="SignalP"/>
    </source>
</evidence>
<dbReference type="GO" id="GO:0016020">
    <property type="term" value="C:membrane"/>
    <property type="evidence" value="ECO:0007669"/>
    <property type="project" value="UniProtKB-SubCell"/>
</dbReference>
<dbReference type="SUPFAM" id="SSF57850">
    <property type="entry name" value="RING/U-box"/>
    <property type="match status" value="1"/>
</dbReference>
<dbReference type="SMART" id="SM00184">
    <property type="entry name" value="RING"/>
    <property type="match status" value="1"/>
</dbReference>
<evidence type="ECO:0000256" key="2">
    <source>
        <dbReference type="ARBA" id="ARBA00004167"/>
    </source>
</evidence>
<feature type="chain" id="PRO_5042152963" description="RING-type E3 ubiquitin transferase" evidence="17">
    <location>
        <begin position="26"/>
        <end position="457"/>
    </location>
</feature>
<accession>A0AAE1N5P6</accession>
<evidence type="ECO:0000256" key="11">
    <source>
        <dbReference type="ARBA" id="ARBA00022833"/>
    </source>
</evidence>
<dbReference type="EMBL" id="JAWXYG010000001">
    <property type="protein sequence ID" value="KAK4283845.1"/>
    <property type="molecule type" value="Genomic_DNA"/>
</dbReference>
<keyword evidence="11" id="KW-0862">Zinc</keyword>
<evidence type="ECO:0000313" key="19">
    <source>
        <dbReference type="EMBL" id="KAK4283845.1"/>
    </source>
</evidence>
<evidence type="ECO:0000256" key="14">
    <source>
        <dbReference type="ARBA" id="ARBA00024209"/>
    </source>
</evidence>
<dbReference type="PANTHER" id="PTHR46539:SF1">
    <property type="entry name" value="E3 UBIQUITIN-PROTEIN LIGASE ATL42"/>
    <property type="match status" value="1"/>
</dbReference>
<proteinExistence type="inferred from homology"/>
<evidence type="ECO:0000256" key="6">
    <source>
        <dbReference type="ARBA" id="ARBA00022692"/>
    </source>
</evidence>
<evidence type="ECO:0000256" key="5">
    <source>
        <dbReference type="ARBA" id="ARBA00022679"/>
    </source>
</evidence>
<evidence type="ECO:0000313" key="20">
    <source>
        <dbReference type="Proteomes" id="UP001293593"/>
    </source>
</evidence>
<sequence>MNQQGFHLLVLYLIFFFIRIFSCEAQTSSNTNSTAPSSPQDVVTSFRPSLAVVMAILTFLFFVTFCLLIYVKCCSFRGDSTVYGNPESQPWLFRTRSTRFSGIDKAVVESLPFFRFSSLKGSKEGLECAVCLSKFEDVEILRLLPKCKHAFHINCIDHWLEEHSSCPLCRHKVDPEDQTIFTYSNSLRLLINGGAGAESGGEESSNLGLFVQREEEDQQNNGSSSRFNFGSSLRRIINIKGSSSKEEDELPIQKPAHPDGHRKKVYHKVKHSISVSDFVLKNRWSNVSSSDLMFLNSEMIGSASSLRFNNTNGDQSQVPTGEAGNDDEQVIVMNLKEEMERKVLFENKVSGVLKKNNLNSDSDSAEHNNLGDGTSKYIVNSDKERSVSDITAVSRFGGLGMRNGSLNNKNKGSSSLVDDQKNVKEERVRQIWLPIAKRTAQRFANREKRFQQSLNNV</sequence>
<evidence type="ECO:0000256" key="16">
    <source>
        <dbReference type="SAM" id="Phobius"/>
    </source>
</evidence>
<dbReference type="PANTHER" id="PTHR46539">
    <property type="entry name" value="E3 UBIQUITIN-PROTEIN LIGASE ATL42"/>
    <property type="match status" value="1"/>
</dbReference>
<feature type="domain" description="RING-type" evidence="18">
    <location>
        <begin position="128"/>
        <end position="170"/>
    </location>
</feature>
<evidence type="ECO:0000256" key="8">
    <source>
        <dbReference type="ARBA" id="ARBA00022729"/>
    </source>
</evidence>
<evidence type="ECO:0000256" key="4">
    <source>
        <dbReference type="ARBA" id="ARBA00012483"/>
    </source>
</evidence>
<protein>
    <recommendedName>
        <fullName evidence="4">RING-type E3 ubiquitin transferase</fullName>
        <ecNumber evidence="4">2.3.2.27</ecNumber>
    </recommendedName>
</protein>
<keyword evidence="5" id="KW-0808">Transferase</keyword>
<comment type="pathway">
    <text evidence="3">Protein modification; protein ubiquitination.</text>
</comment>
<evidence type="ECO:0000256" key="9">
    <source>
        <dbReference type="ARBA" id="ARBA00022771"/>
    </source>
</evidence>
<dbReference type="GO" id="GO:0008270">
    <property type="term" value="F:zinc ion binding"/>
    <property type="evidence" value="ECO:0007669"/>
    <property type="project" value="UniProtKB-KW"/>
</dbReference>
<dbReference type="InterPro" id="IPR013083">
    <property type="entry name" value="Znf_RING/FYVE/PHD"/>
</dbReference>
<evidence type="ECO:0000256" key="12">
    <source>
        <dbReference type="ARBA" id="ARBA00022989"/>
    </source>
</evidence>
<evidence type="ECO:0000256" key="13">
    <source>
        <dbReference type="ARBA" id="ARBA00023136"/>
    </source>
</evidence>
<dbReference type="AlphaFoldDB" id="A0AAE1N5P6"/>
<dbReference type="Gene3D" id="3.30.40.10">
    <property type="entry name" value="Zinc/RING finger domain, C3HC4 (zinc finger)"/>
    <property type="match status" value="1"/>
</dbReference>
<reference evidence="19" key="1">
    <citation type="submission" date="2023-10" db="EMBL/GenBank/DDBJ databases">
        <title>Chromosome-level genome of the transformable northern wattle, Acacia crassicarpa.</title>
        <authorList>
            <person name="Massaro I."/>
            <person name="Sinha N.R."/>
            <person name="Poethig S."/>
            <person name="Leichty A.R."/>
        </authorList>
    </citation>
    <scope>NUCLEOTIDE SEQUENCE</scope>
    <source>
        <strain evidence="19">Acra3RX</strain>
        <tissue evidence="19">Leaf</tissue>
    </source>
</reference>
<dbReference type="FunFam" id="3.30.40.10:FF:000285">
    <property type="entry name" value="RING-H2 finger protein ATL43"/>
    <property type="match status" value="1"/>
</dbReference>
<evidence type="ECO:0000256" key="15">
    <source>
        <dbReference type="PROSITE-ProRule" id="PRU00175"/>
    </source>
</evidence>
<name>A0AAE1N5P6_9FABA</name>
<comment type="catalytic activity">
    <reaction evidence="1">
        <text>S-ubiquitinyl-[E2 ubiquitin-conjugating enzyme]-L-cysteine + [acceptor protein]-L-lysine = [E2 ubiquitin-conjugating enzyme]-L-cysteine + N(6)-ubiquitinyl-[acceptor protein]-L-lysine.</text>
        <dbReference type="EC" id="2.3.2.27"/>
    </reaction>
</comment>
<comment type="similarity">
    <text evidence="14">Belongs to the RING-type zinc finger family. ATL subfamily.</text>
</comment>
<dbReference type="InterPro" id="IPR001841">
    <property type="entry name" value="Znf_RING"/>
</dbReference>
<feature type="transmembrane region" description="Helical" evidence="16">
    <location>
        <begin position="49"/>
        <end position="71"/>
    </location>
</feature>
<evidence type="ECO:0000256" key="3">
    <source>
        <dbReference type="ARBA" id="ARBA00004906"/>
    </source>
</evidence>
<evidence type="ECO:0000259" key="18">
    <source>
        <dbReference type="PROSITE" id="PS50089"/>
    </source>
</evidence>
<keyword evidence="7" id="KW-0479">Metal-binding</keyword>
<comment type="subcellular location">
    <subcellularLocation>
        <location evidence="2">Membrane</location>
        <topology evidence="2">Single-pass membrane protein</topology>
    </subcellularLocation>
</comment>
<keyword evidence="8 17" id="KW-0732">Signal</keyword>
<dbReference type="Pfam" id="PF13639">
    <property type="entry name" value="zf-RING_2"/>
    <property type="match status" value="1"/>
</dbReference>
<dbReference type="PROSITE" id="PS50089">
    <property type="entry name" value="ZF_RING_2"/>
    <property type="match status" value="1"/>
</dbReference>
<dbReference type="CDD" id="cd16461">
    <property type="entry name" value="RING-H2_EL5-like"/>
    <property type="match status" value="1"/>
</dbReference>
<dbReference type="Proteomes" id="UP001293593">
    <property type="component" value="Unassembled WGS sequence"/>
</dbReference>
<evidence type="ECO:0000256" key="10">
    <source>
        <dbReference type="ARBA" id="ARBA00022786"/>
    </source>
</evidence>
<keyword evidence="10" id="KW-0833">Ubl conjugation pathway</keyword>
<evidence type="ECO:0000256" key="7">
    <source>
        <dbReference type="ARBA" id="ARBA00022723"/>
    </source>
</evidence>
<keyword evidence="12 16" id="KW-1133">Transmembrane helix</keyword>
<keyword evidence="20" id="KW-1185">Reference proteome</keyword>